<protein>
    <recommendedName>
        <fullName evidence="15">Calmodulin</fullName>
    </recommendedName>
</protein>
<feature type="binding site" evidence="9">
    <location>
        <position position="152"/>
    </location>
    <ligand>
        <name>ATP</name>
        <dbReference type="ChEBI" id="CHEBI:30616"/>
    </ligand>
</feature>
<evidence type="ECO:0000313" key="14">
    <source>
        <dbReference type="Proteomes" id="UP001209570"/>
    </source>
</evidence>
<feature type="region of interest" description="Disordered" evidence="10">
    <location>
        <begin position="1"/>
        <end position="67"/>
    </location>
</feature>
<feature type="domain" description="Protein kinase" evidence="11">
    <location>
        <begin position="121"/>
        <end position="383"/>
    </location>
</feature>
<dbReference type="PROSITE" id="PS00018">
    <property type="entry name" value="EF_HAND_1"/>
    <property type="match status" value="3"/>
</dbReference>
<dbReference type="Pfam" id="PF13833">
    <property type="entry name" value="EF-hand_8"/>
    <property type="match status" value="1"/>
</dbReference>
<evidence type="ECO:0000256" key="10">
    <source>
        <dbReference type="SAM" id="MobiDB-lite"/>
    </source>
</evidence>
<dbReference type="AlphaFoldDB" id="A0AAD5Q8Q8"/>
<keyword evidence="2" id="KW-0723">Serine/threonine-protein kinase</keyword>
<evidence type="ECO:0000259" key="12">
    <source>
        <dbReference type="PROSITE" id="PS50222"/>
    </source>
</evidence>
<dbReference type="InterPro" id="IPR050205">
    <property type="entry name" value="CDPK_Ser/Thr_kinases"/>
</dbReference>
<comment type="similarity">
    <text evidence="8">Belongs to the protein kinase superfamily. Ser/Thr protein kinase family. CDPK subfamily.</text>
</comment>
<dbReference type="SUPFAM" id="SSF47473">
    <property type="entry name" value="EF-hand"/>
    <property type="match status" value="1"/>
</dbReference>
<accession>A0AAD5Q8Q8</accession>
<dbReference type="EMBL" id="JAKCXM010000251">
    <property type="protein sequence ID" value="KAJ0397448.1"/>
    <property type="molecule type" value="Genomic_DNA"/>
</dbReference>
<dbReference type="InterPro" id="IPR018247">
    <property type="entry name" value="EF_Hand_1_Ca_BS"/>
</dbReference>
<dbReference type="SMART" id="SM00220">
    <property type="entry name" value="S_TKc"/>
    <property type="match status" value="1"/>
</dbReference>
<dbReference type="GO" id="GO:0005524">
    <property type="term" value="F:ATP binding"/>
    <property type="evidence" value="ECO:0007669"/>
    <property type="project" value="UniProtKB-UniRule"/>
</dbReference>
<keyword evidence="14" id="KW-1185">Reference proteome</keyword>
<gene>
    <name evidence="13" type="ORF">P43SY_006547</name>
</gene>
<evidence type="ECO:0000256" key="7">
    <source>
        <dbReference type="ARBA" id="ARBA00022840"/>
    </source>
</evidence>
<dbReference type="GO" id="GO:0004674">
    <property type="term" value="F:protein serine/threonine kinase activity"/>
    <property type="evidence" value="ECO:0007669"/>
    <property type="project" value="UniProtKB-KW"/>
</dbReference>
<feature type="domain" description="EF-hand" evidence="12">
    <location>
        <begin position="550"/>
        <end position="585"/>
    </location>
</feature>
<dbReference type="SUPFAM" id="SSF56112">
    <property type="entry name" value="Protein kinase-like (PK-like)"/>
    <property type="match status" value="1"/>
</dbReference>
<dbReference type="InterPro" id="IPR002048">
    <property type="entry name" value="EF_hand_dom"/>
</dbReference>
<feature type="compositionally biased region" description="Basic and acidic residues" evidence="10">
    <location>
        <begin position="31"/>
        <end position="46"/>
    </location>
</feature>
<evidence type="ECO:0000256" key="3">
    <source>
        <dbReference type="ARBA" id="ARBA00022679"/>
    </source>
</evidence>
<dbReference type="Pfam" id="PF13202">
    <property type="entry name" value="EF-hand_5"/>
    <property type="match status" value="1"/>
</dbReference>
<sequence>MLSTVRTMRRPAARVRRVHRGLLTGPPHAVSRRDRDRDRDCDRERTSSFSRVPTAPPPVPVPVPTAAAGPSLGSVRRAWRPMLERLGAFPALQRAAVAAASFFTSPSEIDFQLPRTFDRKYRVAELLGEGAFGRVHRVVPVDTRVDLDLAVKIIPKQRVVTLQDYEALQQEGRMMVLLGGTLNVVHFFGAYEDDDSVYLVMEHCVGGDALARLEQSEPSAARDEALVAVYMADILHVVWQCHLLRILHGDLKLENFLFADEHEASPLKLTDFGGASFLGDGERLFEIRGTPLYTAPEVLQAEAGYSFPSDMWSCGVILYRLLSGRFPFEGSLLDERILLEAIDVESAPWGTVSADAKHLVLGLLERDPARRLTAEQALQHPWLRRMAAAAPAGAPTPLLNGTMVQRLQLYRSLNAFQQAVFTEIARRLPVDATRELVVVFSEMSRHGAAEVGLREFAACLERGGYRLTHGEVKSLLSRLDLDGDGLLTRDEFCAALLDWSVLQRECPARWHALVDAVFDELDRDRDGRLALDDLARLAPFSESPRVPSLSFRSDLRRCFRHADLDGDGAIDRSEFHSMLHIQLRAYEHFATRTAASHSDRD</sequence>
<dbReference type="Gene3D" id="3.30.200.20">
    <property type="entry name" value="Phosphorylase Kinase, domain 1"/>
    <property type="match status" value="1"/>
</dbReference>
<keyword evidence="7 9" id="KW-0067">ATP-binding</keyword>
<dbReference type="InterPro" id="IPR017441">
    <property type="entry name" value="Protein_kinase_ATP_BS"/>
</dbReference>
<dbReference type="Proteomes" id="UP001209570">
    <property type="component" value="Unassembled WGS sequence"/>
</dbReference>
<keyword evidence="4 9" id="KW-0547">Nucleotide-binding</keyword>
<dbReference type="PROSITE" id="PS00108">
    <property type="entry name" value="PROTEIN_KINASE_ST"/>
    <property type="match status" value="1"/>
</dbReference>
<organism evidence="13 14">
    <name type="scientific">Pythium insidiosum</name>
    <name type="common">Pythiosis disease agent</name>
    <dbReference type="NCBI Taxonomy" id="114742"/>
    <lineage>
        <taxon>Eukaryota</taxon>
        <taxon>Sar</taxon>
        <taxon>Stramenopiles</taxon>
        <taxon>Oomycota</taxon>
        <taxon>Peronosporomycetes</taxon>
        <taxon>Pythiales</taxon>
        <taxon>Pythiaceae</taxon>
        <taxon>Pythium</taxon>
    </lineage>
</organism>
<dbReference type="Pfam" id="PF00036">
    <property type="entry name" value="EF-hand_1"/>
    <property type="match status" value="1"/>
</dbReference>
<comment type="cofactor">
    <cofactor evidence="1">
        <name>Mg(2+)</name>
        <dbReference type="ChEBI" id="CHEBI:18420"/>
    </cofactor>
</comment>
<dbReference type="PANTHER" id="PTHR24349">
    <property type="entry name" value="SERINE/THREONINE-PROTEIN KINASE"/>
    <property type="match status" value="1"/>
</dbReference>
<proteinExistence type="inferred from homology"/>
<dbReference type="PROSITE" id="PS50222">
    <property type="entry name" value="EF_HAND_2"/>
    <property type="match status" value="2"/>
</dbReference>
<evidence type="ECO:0000256" key="2">
    <source>
        <dbReference type="ARBA" id="ARBA00022527"/>
    </source>
</evidence>
<evidence type="ECO:0008006" key="15">
    <source>
        <dbReference type="Google" id="ProtNLM"/>
    </source>
</evidence>
<evidence type="ECO:0000256" key="4">
    <source>
        <dbReference type="ARBA" id="ARBA00022741"/>
    </source>
</evidence>
<dbReference type="InterPro" id="IPR011009">
    <property type="entry name" value="Kinase-like_dom_sf"/>
</dbReference>
<feature type="compositionally biased region" description="Pro residues" evidence="10">
    <location>
        <begin position="54"/>
        <end position="63"/>
    </location>
</feature>
<evidence type="ECO:0000256" key="6">
    <source>
        <dbReference type="ARBA" id="ARBA00022837"/>
    </source>
</evidence>
<dbReference type="GO" id="GO:0005509">
    <property type="term" value="F:calcium ion binding"/>
    <property type="evidence" value="ECO:0007669"/>
    <property type="project" value="InterPro"/>
</dbReference>
<dbReference type="Gene3D" id="1.10.510.10">
    <property type="entry name" value="Transferase(Phosphotransferase) domain 1"/>
    <property type="match status" value="1"/>
</dbReference>
<keyword evidence="6" id="KW-0106">Calcium</keyword>
<evidence type="ECO:0000256" key="5">
    <source>
        <dbReference type="ARBA" id="ARBA00022777"/>
    </source>
</evidence>
<feature type="domain" description="EF-hand" evidence="12">
    <location>
        <begin position="467"/>
        <end position="502"/>
    </location>
</feature>
<name>A0AAD5Q8Q8_PYTIN</name>
<evidence type="ECO:0000313" key="13">
    <source>
        <dbReference type="EMBL" id="KAJ0397448.1"/>
    </source>
</evidence>
<comment type="caution">
    <text evidence="13">The sequence shown here is derived from an EMBL/GenBank/DDBJ whole genome shotgun (WGS) entry which is preliminary data.</text>
</comment>
<dbReference type="PROSITE" id="PS00107">
    <property type="entry name" value="PROTEIN_KINASE_ATP"/>
    <property type="match status" value="1"/>
</dbReference>
<reference evidence="13" key="1">
    <citation type="submission" date="2021-12" db="EMBL/GenBank/DDBJ databases">
        <title>Prjna785345.</title>
        <authorList>
            <person name="Rujirawat T."/>
            <person name="Krajaejun T."/>
        </authorList>
    </citation>
    <scope>NUCLEOTIDE SEQUENCE</scope>
    <source>
        <strain evidence="13">Pi057C3</strain>
    </source>
</reference>
<dbReference type="InterPro" id="IPR000719">
    <property type="entry name" value="Prot_kinase_dom"/>
</dbReference>
<evidence type="ECO:0000256" key="8">
    <source>
        <dbReference type="ARBA" id="ARBA00024334"/>
    </source>
</evidence>
<keyword evidence="5" id="KW-0418">Kinase</keyword>
<dbReference type="PROSITE" id="PS50011">
    <property type="entry name" value="PROTEIN_KINASE_DOM"/>
    <property type="match status" value="1"/>
</dbReference>
<keyword evidence="3" id="KW-0808">Transferase</keyword>
<evidence type="ECO:0000259" key="11">
    <source>
        <dbReference type="PROSITE" id="PS50011"/>
    </source>
</evidence>
<dbReference type="SMART" id="SM00054">
    <property type="entry name" value="EFh"/>
    <property type="match status" value="3"/>
</dbReference>
<evidence type="ECO:0000256" key="1">
    <source>
        <dbReference type="ARBA" id="ARBA00001946"/>
    </source>
</evidence>
<dbReference type="Gene3D" id="1.10.238.10">
    <property type="entry name" value="EF-hand"/>
    <property type="match status" value="1"/>
</dbReference>
<feature type="compositionally biased region" description="Basic residues" evidence="10">
    <location>
        <begin position="7"/>
        <end position="20"/>
    </location>
</feature>
<dbReference type="InterPro" id="IPR008271">
    <property type="entry name" value="Ser/Thr_kinase_AS"/>
</dbReference>
<dbReference type="InterPro" id="IPR011992">
    <property type="entry name" value="EF-hand-dom_pair"/>
</dbReference>
<evidence type="ECO:0000256" key="9">
    <source>
        <dbReference type="PROSITE-ProRule" id="PRU10141"/>
    </source>
</evidence>
<dbReference type="Pfam" id="PF00069">
    <property type="entry name" value="Pkinase"/>
    <property type="match status" value="1"/>
</dbReference>